<keyword evidence="2" id="KW-1185">Reference proteome</keyword>
<organism evidence="1 2">
    <name type="scientific">Liquorilactobacillus hordei DSM 19519</name>
    <dbReference type="NCBI Taxonomy" id="1423759"/>
    <lineage>
        <taxon>Bacteria</taxon>
        <taxon>Bacillati</taxon>
        <taxon>Bacillota</taxon>
        <taxon>Bacilli</taxon>
        <taxon>Lactobacillales</taxon>
        <taxon>Lactobacillaceae</taxon>
        <taxon>Liquorilactobacillus</taxon>
    </lineage>
</organism>
<accession>A0A0R1MJS9</accession>
<dbReference type="AlphaFoldDB" id="A0A0R1MJS9"/>
<comment type="caution">
    <text evidence="1">The sequence shown here is derived from an EMBL/GenBank/DDBJ whole genome shotgun (WGS) entry which is preliminary data.</text>
</comment>
<proteinExistence type="predicted"/>
<dbReference type="STRING" id="1423759.FC92_GL001021"/>
<gene>
    <name evidence="1" type="ORF">FC92_GL001021</name>
</gene>
<evidence type="ECO:0000313" key="2">
    <source>
        <dbReference type="Proteomes" id="UP000051448"/>
    </source>
</evidence>
<dbReference type="OrthoDB" id="9971239at2"/>
<dbReference type="EMBL" id="AZDX01000003">
    <property type="protein sequence ID" value="KRL07953.1"/>
    <property type="molecule type" value="Genomic_DNA"/>
</dbReference>
<name>A0A0R1MJS9_9LACO</name>
<sequence>MIKDDFDKTVFPIKFSKFFKSSDKDLIKVVTELNMTKLLLFKGQIASSSYKKIYENLESKIQKICKTDKMVGFALGKSARRTIVSMFILDYNYVGMPLEMVYCETQNHIIYAQEIDKYLEYTYPKIIEQQKIGGIK</sequence>
<dbReference type="PATRIC" id="fig|1423759.3.peg.1077"/>
<dbReference type="Proteomes" id="UP000051448">
    <property type="component" value="Unassembled WGS sequence"/>
</dbReference>
<reference evidence="1 2" key="1">
    <citation type="journal article" date="2015" name="Genome Announc.">
        <title>Expanding the biotechnology potential of lactobacilli through comparative genomics of 213 strains and associated genera.</title>
        <authorList>
            <person name="Sun Z."/>
            <person name="Harris H.M."/>
            <person name="McCann A."/>
            <person name="Guo C."/>
            <person name="Argimon S."/>
            <person name="Zhang W."/>
            <person name="Yang X."/>
            <person name="Jeffery I.B."/>
            <person name="Cooney J.C."/>
            <person name="Kagawa T.F."/>
            <person name="Liu W."/>
            <person name="Song Y."/>
            <person name="Salvetti E."/>
            <person name="Wrobel A."/>
            <person name="Rasinkangas P."/>
            <person name="Parkhill J."/>
            <person name="Rea M.C."/>
            <person name="O'Sullivan O."/>
            <person name="Ritari J."/>
            <person name="Douillard F.P."/>
            <person name="Paul Ross R."/>
            <person name="Yang R."/>
            <person name="Briner A.E."/>
            <person name="Felis G.E."/>
            <person name="de Vos W.M."/>
            <person name="Barrangou R."/>
            <person name="Klaenhammer T.R."/>
            <person name="Caufield P.W."/>
            <person name="Cui Y."/>
            <person name="Zhang H."/>
            <person name="O'Toole P.W."/>
        </authorList>
    </citation>
    <scope>NUCLEOTIDE SEQUENCE [LARGE SCALE GENOMIC DNA]</scope>
    <source>
        <strain evidence="1 2">DSM 19519</strain>
    </source>
</reference>
<protein>
    <submittedName>
        <fullName evidence="1">Uncharacterized protein</fullName>
    </submittedName>
</protein>
<evidence type="ECO:0000313" key="1">
    <source>
        <dbReference type="EMBL" id="KRL07953.1"/>
    </source>
</evidence>
<dbReference type="GeneID" id="98309583"/>
<dbReference type="RefSeq" id="WP_057868739.1">
    <property type="nucleotide sequence ID" value="NZ_AZDX01000003.1"/>
</dbReference>